<dbReference type="AlphaFoldDB" id="A0A9P8UD64"/>
<comment type="caution">
    <text evidence="1">The sequence shown here is derived from an EMBL/GenBank/DDBJ whole genome shotgun (WGS) entry which is preliminary data.</text>
</comment>
<dbReference type="Proteomes" id="UP000758603">
    <property type="component" value="Unassembled WGS sequence"/>
</dbReference>
<keyword evidence="2" id="KW-1185">Reference proteome</keyword>
<gene>
    <name evidence="1" type="ORF">BKA67DRAFT_684231</name>
</gene>
<dbReference type="RefSeq" id="XP_045953351.1">
    <property type="nucleotide sequence ID" value="XM_046108986.1"/>
</dbReference>
<name>A0A9P8UD64_9PEZI</name>
<proteinExistence type="predicted"/>
<organism evidence="1 2">
    <name type="scientific">Truncatella angustata</name>
    <dbReference type="NCBI Taxonomy" id="152316"/>
    <lineage>
        <taxon>Eukaryota</taxon>
        <taxon>Fungi</taxon>
        <taxon>Dikarya</taxon>
        <taxon>Ascomycota</taxon>
        <taxon>Pezizomycotina</taxon>
        <taxon>Sordariomycetes</taxon>
        <taxon>Xylariomycetidae</taxon>
        <taxon>Amphisphaeriales</taxon>
        <taxon>Sporocadaceae</taxon>
        <taxon>Truncatella</taxon>
    </lineage>
</organism>
<accession>A0A9P8UD64</accession>
<reference evidence="1" key="1">
    <citation type="journal article" date="2021" name="Nat. Commun.">
        <title>Genetic determinants of endophytism in the Arabidopsis root mycobiome.</title>
        <authorList>
            <person name="Mesny F."/>
            <person name="Miyauchi S."/>
            <person name="Thiergart T."/>
            <person name="Pickel B."/>
            <person name="Atanasova L."/>
            <person name="Karlsson M."/>
            <person name="Huettel B."/>
            <person name="Barry K.W."/>
            <person name="Haridas S."/>
            <person name="Chen C."/>
            <person name="Bauer D."/>
            <person name="Andreopoulos W."/>
            <person name="Pangilinan J."/>
            <person name="LaButti K."/>
            <person name="Riley R."/>
            <person name="Lipzen A."/>
            <person name="Clum A."/>
            <person name="Drula E."/>
            <person name="Henrissat B."/>
            <person name="Kohler A."/>
            <person name="Grigoriev I.V."/>
            <person name="Martin F.M."/>
            <person name="Hacquard S."/>
        </authorList>
    </citation>
    <scope>NUCLEOTIDE SEQUENCE</scope>
    <source>
        <strain evidence="1">MPI-SDFR-AT-0073</strain>
    </source>
</reference>
<dbReference type="GeneID" id="70137877"/>
<sequence>MSDKALQSAVERWQLKAVTTQSDDTIVYSKTIYHYFTIPTTLLNPDVPSFLASHTMKDDERQDIVSDGAFPGSCVPDESREIWVAYLICSLDVLLAKEVDVVAARKYLHQLATSMPKNWFQAIDWGKKMCELLLGPNETAQSTSNMKNIVRSLEYNVEQLLVGQVAEGCDANILRKVAFELGCEPQFSCIATVSTTRLKCCIPVFVFSYYVTRRKILTITKDSTYSASITYVCGGQCFLRPAEELLIDFTGKYYVMSKRTSSVSLHDMNPQ</sequence>
<dbReference type="EMBL" id="JAGPXC010000009">
    <property type="protein sequence ID" value="KAH6646837.1"/>
    <property type="molecule type" value="Genomic_DNA"/>
</dbReference>
<evidence type="ECO:0000313" key="2">
    <source>
        <dbReference type="Proteomes" id="UP000758603"/>
    </source>
</evidence>
<protein>
    <submittedName>
        <fullName evidence="1">Uncharacterized protein</fullName>
    </submittedName>
</protein>
<evidence type="ECO:0000313" key="1">
    <source>
        <dbReference type="EMBL" id="KAH6646837.1"/>
    </source>
</evidence>